<gene>
    <name evidence="2" type="ORF">SIAM614_15667</name>
</gene>
<evidence type="ECO:0000313" key="2">
    <source>
        <dbReference type="EMBL" id="EAV42796.1"/>
    </source>
</evidence>
<evidence type="ECO:0008006" key="4">
    <source>
        <dbReference type="Google" id="ProtNLM"/>
    </source>
</evidence>
<evidence type="ECO:0000256" key="1">
    <source>
        <dbReference type="SAM" id="SignalP"/>
    </source>
</evidence>
<dbReference type="GeneID" id="68847637"/>
<sequence>MFHKLIFLPTCLFVFLFSNSPGIADVSDISFGCGGPFDLCGYVDRKSGQSLIPFKFEDALPFSEGLAAVKRDGKWGYIDSLGSIVIEPRFDLAGTFTSGHAEVVIDNQARVIDRNGKVVVETQFARAIPFTEDVVLVAEGQRRLEDGFRLAPLDELSSIFIKKRLGLYRIDQGWISKKQYKIAYFDKLSRGLIWASDAKGKEPLFGLLRADGSWQVTPRYTSAYRLIGDFATVQGTPDVAEPKSPQSKKIMSGAVDRNGKLVIPLKFEGLSYWMGGYGLARKYDNLSQLGLVTRHGELLTGRYYENVDRPTDGRWPRVLENGLWRSVTPEGDLVPDQRNGHVHVSCPKGLQVIELNGFYAIRHPKLDTLVKTKVSAINTRFSDDFCLSPYLASIGDKRYKFVTQDGRTLPSKGWYDNVLYVNEGLSAVSSAGKWGVIDDDGQFLVPPLYDKLQIHRHNKTWFAVRSQTGLKKEPVVLKVEQNGREFWIDTHNNEVVKPTGPTKEESEAILACGGMLTRFEENGLWGMMGPSGRVIIDPDYRALTCFRRGIAWGALKQKKLWCPIDSDGRQKAAFSCRKSIDVVGLTDTRPEELSQDPHESSVLWLRALLDYAQGKRPEPPGLRGMTF</sequence>
<reference evidence="2 3" key="1">
    <citation type="submission" date="2006-05" db="EMBL/GenBank/DDBJ databases">
        <authorList>
            <person name="King G."/>
            <person name="Ferriera S."/>
            <person name="Johnson J."/>
            <person name="Kravitz S."/>
            <person name="Beeson K."/>
            <person name="Sutton G."/>
            <person name="Rogers Y.-H."/>
            <person name="Friedman R."/>
            <person name="Frazier M."/>
            <person name="Venter J.C."/>
        </authorList>
    </citation>
    <scope>NUCLEOTIDE SEQUENCE [LARGE SCALE GENOMIC DNA]</scope>
    <source>
        <strain evidence="3">ATCC 25650 / DSM 13394 / JCM 20685 / NBRC 16684 / NCIMB 2208 / IAM 12614 / B1</strain>
    </source>
</reference>
<evidence type="ECO:0000313" key="3">
    <source>
        <dbReference type="Proteomes" id="UP000004848"/>
    </source>
</evidence>
<dbReference type="Pfam" id="PF14903">
    <property type="entry name" value="WG_beta_rep"/>
    <property type="match status" value="5"/>
</dbReference>
<dbReference type="Proteomes" id="UP000004848">
    <property type="component" value="Unassembled WGS sequence"/>
</dbReference>
<feature type="signal peptide" evidence="1">
    <location>
        <begin position="1"/>
        <end position="24"/>
    </location>
</feature>
<accession>A0NW80</accession>
<comment type="caution">
    <text evidence="2">The sequence shown here is derived from an EMBL/GenBank/DDBJ whole genome shotgun (WGS) entry which is preliminary data.</text>
</comment>
<dbReference type="PANTHER" id="PTHR37841">
    <property type="entry name" value="GLR2918 PROTEIN"/>
    <property type="match status" value="1"/>
</dbReference>
<name>A0NW80_ROSAI</name>
<dbReference type="RefSeq" id="WP_006936273.1">
    <property type="nucleotide sequence ID" value="NZ_AAUW01000012.1"/>
</dbReference>
<dbReference type="PANTHER" id="PTHR37841:SF1">
    <property type="entry name" value="DUF3298 DOMAIN-CONTAINING PROTEIN"/>
    <property type="match status" value="1"/>
</dbReference>
<dbReference type="AlphaFoldDB" id="A0NW80"/>
<protein>
    <recommendedName>
        <fullName evidence="4">WG repeat-containing protein</fullName>
    </recommendedName>
</protein>
<dbReference type="SUPFAM" id="SSF69360">
    <property type="entry name" value="Cell wall binding repeat"/>
    <property type="match status" value="1"/>
</dbReference>
<dbReference type="InterPro" id="IPR032774">
    <property type="entry name" value="WG_beta_rep"/>
</dbReference>
<proteinExistence type="predicted"/>
<dbReference type="eggNOG" id="COG5263">
    <property type="taxonomic scope" value="Bacteria"/>
</dbReference>
<keyword evidence="1" id="KW-0732">Signal</keyword>
<dbReference type="OrthoDB" id="8176121at2"/>
<organism evidence="2 3">
    <name type="scientific">Roseibium aggregatum (strain ATCC 25650 / DSM 13394 / JCM 20685 / NBRC 16684 / NCIMB 2208 / IAM 12614 / B1)</name>
    <name type="common">Stappia aggregata</name>
    <dbReference type="NCBI Taxonomy" id="384765"/>
    <lineage>
        <taxon>Bacteria</taxon>
        <taxon>Pseudomonadati</taxon>
        <taxon>Pseudomonadota</taxon>
        <taxon>Alphaproteobacteria</taxon>
        <taxon>Hyphomicrobiales</taxon>
        <taxon>Stappiaceae</taxon>
        <taxon>Roseibium</taxon>
    </lineage>
</organism>
<dbReference type="EMBL" id="AAUW01000012">
    <property type="protein sequence ID" value="EAV42796.1"/>
    <property type="molecule type" value="Genomic_DNA"/>
</dbReference>
<feature type="chain" id="PRO_5002627832" description="WG repeat-containing protein" evidence="1">
    <location>
        <begin position="25"/>
        <end position="627"/>
    </location>
</feature>